<evidence type="ECO:0000256" key="1">
    <source>
        <dbReference type="ARBA" id="ARBA00011764"/>
    </source>
</evidence>
<dbReference type="Pfam" id="PF13873">
    <property type="entry name" value="Myb_DNA-bind_5"/>
    <property type="match status" value="1"/>
</dbReference>
<dbReference type="AlphaFoldDB" id="A0A7R9EX77"/>
<feature type="compositionally biased region" description="Polar residues" evidence="6">
    <location>
        <begin position="255"/>
        <end position="275"/>
    </location>
</feature>
<evidence type="ECO:0000256" key="5">
    <source>
        <dbReference type="ARBA" id="ARBA00025466"/>
    </source>
</evidence>
<dbReference type="InterPro" id="IPR028002">
    <property type="entry name" value="Myb_DNA-bind_5"/>
</dbReference>
<protein>
    <recommendedName>
        <fullName evidence="2">Regulatory protein zeste</fullName>
    </recommendedName>
</protein>
<accession>A0A7R9EX77</accession>
<gene>
    <name evidence="8" type="ORF">TBIB3V08_LOCUS5482</name>
</gene>
<reference evidence="8" key="1">
    <citation type="submission" date="2020-11" db="EMBL/GenBank/DDBJ databases">
        <authorList>
            <person name="Tran Van P."/>
        </authorList>
    </citation>
    <scope>NUCLEOTIDE SEQUENCE</scope>
</reference>
<evidence type="ECO:0000256" key="4">
    <source>
        <dbReference type="ARBA" id="ARBA00023163"/>
    </source>
</evidence>
<feature type="region of interest" description="Disordered" evidence="6">
    <location>
        <begin position="250"/>
        <end position="288"/>
    </location>
</feature>
<comment type="function">
    <text evidence="5">Involved in transvection phenomena (= synapsis-dependent gene expression), where the synaptic pairing of chromosomes carrying genes with which zeste interacts influences the expression of these genes. Zeste binds to DNA and stimulates transcription from a nearby promoter.</text>
</comment>
<organism evidence="8">
    <name type="scientific">Timema bartmani</name>
    <dbReference type="NCBI Taxonomy" id="61472"/>
    <lineage>
        <taxon>Eukaryota</taxon>
        <taxon>Metazoa</taxon>
        <taxon>Ecdysozoa</taxon>
        <taxon>Arthropoda</taxon>
        <taxon>Hexapoda</taxon>
        <taxon>Insecta</taxon>
        <taxon>Pterygota</taxon>
        <taxon>Neoptera</taxon>
        <taxon>Polyneoptera</taxon>
        <taxon>Phasmatodea</taxon>
        <taxon>Timematodea</taxon>
        <taxon>Timematoidea</taxon>
        <taxon>Timematidae</taxon>
        <taxon>Timema</taxon>
    </lineage>
</organism>
<evidence type="ECO:0000256" key="3">
    <source>
        <dbReference type="ARBA" id="ARBA00023015"/>
    </source>
</evidence>
<feature type="domain" description="Myb/SANT-like DNA-binding" evidence="7">
    <location>
        <begin position="37"/>
        <end position="94"/>
    </location>
</feature>
<evidence type="ECO:0000259" key="7">
    <source>
        <dbReference type="Pfam" id="PF13873"/>
    </source>
</evidence>
<comment type="subunit">
    <text evidence="1">Self-associates forming complexes of several hundred monomers.</text>
</comment>
<dbReference type="EMBL" id="OD565970">
    <property type="protein sequence ID" value="CAD7443069.1"/>
    <property type="molecule type" value="Genomic_DNA"/>
</dbReference>
<proteinExistence type="predicted"/>
<evidence type="ECO:0000256" key="6">
    <source>
        <dbReference type="SAM" id="MobiDB-lite"/>
    </source>
</evidence>
<keyword evidence="4" id="KW-0804">Transcription</keyword>
<evidence type="ECO:0000313" key="8">
    <source>
        <dbReference type="EMBL" id="CAD7443069.1"/>
    </source>
</evidence>
<evidence type="ECO:0000256" key="2">
    <source>
        <dbReference type="ARBA" id="ARBA00016807"/>
    </source>
</evidence>
<feature type="region of interest" description="Disordered" evidence="6">
    <location>
        <begin position="177"/>
        <end position="198"/>
    </location>
</feature>
<name>A0A7R9EX77_9NEOP</name>
<keyword evidence="3" id="KW-0805">Transcription regulation</keyword>
<sequence length="401" mass="45037">MGIKVNGDLLSIMMFYNLSPVSENVRIAIESGDNIYTHQNIARGKFTQDFTPKVAAKLWKGLAVSLNSCFGGPTKGWKEWRKTWQDIKASAKVKFGPLVRLKEGEADPSLQYTLNDFQRRVLAILRMNLTSDQGETTDPVLLFNGMVPVSNSPTYLSEYPTHSPPLLECASDDCQPYTQHCEPQPSEGSSQHKSMCCTAPDSSDEQLSSFTIKESSNNNNAPFIAEGFSHNKPSSLTTQGSLSRYPLTFTIHGSPKQQKPASSTAQASSDNSFQARTKDVKGRLAKSKNRKSSSFKYLKLSKTSKAVNIFAKSQNTSLELCKRELQLRRQRFMFERRRHREEMVFRRESEDARLALKRRSLDIYQELARSALQVGSQLVGAFDRLAKSLESTRVDNPSKVQ</sequence>